<keyword evidence="2" id="KW-0254">Endocytosis</keyword>
<keyword evidence="9" id="KW-0675">Receptor</keyword>
<reference evidence="15" key="3">
    <citation type="submission" date="2025-09" db="UniProtKB">
        <authorList>
            <consortium name="Ensembl"/>
        </authorList>
    </citation>
    <scope>IDENTIFICATION</scope>
</reference>
<dbReference type="GeneTree" id="ENSGT00940000160021"/>
<keyword evidence="16" id="KW-1185">Reference proteome</keyword>
<keyword evidence="7" id="KW-0472">Membrane</keyword>
<evidence type="ECO:0000256" key="4">
    <source>
        <dbReference type="ARBA" id="ARBA00022729"/>
    </source>
</evidence>
<feature type="domain" description="CUB" evidence="14">
    <location>
        <begin position="4"/>
        <end position="117"/>
    </location>
</feature>
<name>W5M194_LEPOC</name>
<dbReference type="GO" id="GO:0005905">
    <property type="term" value="C:clathrin-coated pit"/>
    <property type="evidence" value="ECO:0007669"/>
    <property type="project" value="UniProtKB-KW"/>
</dbReference>
<dbReference type="PANTHER" id="PTHR46908">
    <property type="entry name" value="CUBILIN-LIKE PROTEIN"/>
    <property type="match status" value="1"/>
</dbReference>
<evidence type="ECO:0000256" key="8">
    <source>
        <dbReference type="ARBA" id="ARBA00023157"/>
    </source>
</evidence>
<reference evidence="15" key="2">
    <citation type="submission" date="2025-08" db="UniProtKB">
        <authorList>
            <consortium name="Ensembl"/>
        </authorList>
    </citation>
    <scope>IDENTIFICATION</scope>
</reference>
<evidence type="ECO:0000256" key="2">
    <source>
        <dbReference type="ARBA" id="ARBA00022583"/>
    </source>
</evidence>
<reference evidence="16" key="1">
    <citation type="submission" date="2011-12" db="EMBL/GenBank/DDBJ databases">
        <title>The Draft Genome of Lepisosteus oculatus.</title>
        <authorList>
            <consortium name="The Broad Institute Genome Assembly &amp; Analysis Group"/>
            <consortium name="Computational R&amp;D Group"/>
            <consortium name="and Sequencing Platform"/>
            <person name="Di Palma F."/>
            <person name="Alfoldi J."/>
            <person name="Johnson J."/>
            <person name="Berlin A."/>
            <person name="Gnerre S."/>
            <person name="Jaffe D."/>
            <person name="MacCallum I."/>
            <person name="Young S."/>
            <person name="Walker B.J."/>
            <person name="Lander E.S."/>
            <person name="Lindblad-Toh K."/>
        </authorList>
    </citation>
    <scope>NUCLEOTIDE SEQUENCE [LARGE SCALE GENOMIC DNA]</scope>
</reference>
<dbReference type="Ensembl" id="ENSLOCT00000002156.1">
    <property type="protein sequence ID" value="ENSLOCP00000002151.1"/>
    <property type="gene ID" value="ENSLOCG00000001859.1"/>
</dbReference>
<dbReference type="Proteomes" id="UP000018468">
    <property type="component" value="Linkage group LG23"/>
</dbReference>
<dbReference type="SMART" id="SM00042">
    <property type="entry name" value="CUB"/>
    <property type="match status" value="1"/>
</dbReference>
<dbReference type="AlphaFoldDB" id="W5M194"/>
<dbReference type="eggNOG" id="KOG1215">
    <property type="taxonomic scope" value="Eukaryota"/>
</dbReference>
<dbReference type="Gene3D" id="2.60.120.290">
    <property type="entry name" value="Spermadhesin, CUB domain"/>
    <property type="match status" value="1"/>
</dbReference>
<keyword evidence="11" id="KW-0325">Glycoprotein</keyword>
<evidence type="ECO:0000256" key="9">
    <source>
        <dbReference type="ARBA" id="ARBA00023170"/>
    </source>
</evidence>
<dbReference type="HOGENOM" id="CLU_1524626_0_0_1"/>
<keyword evidence="6" id="KW-1133">Transmembrane helix</keyword>
<dbReference type="Pfam" id="PF00431">
    <property type="entry name" value="CUB"/>
    <property type="match status" value="1"/>
</dbReference>
<sequence>MAACSGKVEQHTERRGVIYSPSWPLNYPAGMNCSWNIQGDKGDVITISFRNFDLEESGKCAGDWLLLGPTWREEYRVCGSLIPPPFISTRGHVWLHFHSASASSGQAQGFRLSYIRGECREIPQTRPRLFRWLCEETRLRSGLRTAEIIQSLFSFLRLGVTAADSKAAATTAELSE</sequence>
<comment type="caution">
    <text evidence="13">Lacks conserved residue(s) required for the propagation of feature annotation.</text>
</comment>
<dbReference type="InterPro" id="IPR052129">
    <property type="entry name" value="Spermadhesin-Link_domain"/>
</dbReference>
<dbReference type="EMBL" id="AHAT01010647">
    <property type="status" value="NOT_ANNOTATED_CDS"/>
    <property type="molecule type" value="Genomic_DNA"/>
</dbReference>
<evidence type="ECO:0000256" key="1">
    <source>
        <dbReference type="ARBA" id="ARBA00004479"/>
    </source>
</evidence>
<organism evidence="15 16">
    <name type="scientific">Lepisosteus oculatus</name>
    <name type="common">Spotted gar</name>
    <dbReference type="NCBI Taxonomy" id="7918"/>
    <lineage>
        <taxon>Eukaryota</taxon>
        <taxon>Metazoa</taxon>
        <taxon>Chordata</taxon>
        <taxon>Craniata</taxon>
        <taxon>Vertebrata</taxon>
        <taxon>Euteleostomi</taxon>
        <taxon>Actinopterygii</taxon>
        <taxon>Neopterygii</taxon>
        <taxon>Holostei</taxon>
        <taxon>Semionotiformes</taxon>
        <taxon>Lepisosteidae</taxon>
        <taxon>Lepisosteus</taxon>
    </lineage>
</organism>
<evidence type="ECO:0000256" key="6">
    <source>
        <dbReference type="ARBA" id="ARBA00022989"/>
    </source>
</evidence>
<dbReference type="GO" id="GO:0006897">
    <property type="term" value="P:endocytosis"/>
    <property type="evidence" value="ECO:0007669"/>
    <property type="project" value="UniProtKB-KW"/>
</dbReference>
<evidence type="ECO:0000256" key="12">
    <source>
        <dbReference type="ARBA" id="ARBA00037878"/>
    </source>
</evidence>
<dbReference type="EMBL" id="AHAT01010646">
    <property type="status" value="NOT_ANNOTATED_CDS"/>
    <property type="molecule type" value="Genomic_DNA"/>
</dbReference>
<evidence type="ECO:0000256" key="13">
    <source>
        <dbReference type="PROSITE-ProRule" id="PRU00059"/>
    </source>
</evidence>
<evidence type="ECO:0000259" key="14">
    <source>
        <dbReference type="PROSITE" id="PS01180"/>
    </source>
</evidence>
<evidence type="ECO:0000313" key="16">
    <source>
        <dbReference type="Proteomes" id="UP000018468"/>
    </source>
</evidence>
<proteinExistence type="predicted"/>
<keyword evidence="5" id="KW-0677">Repeat</keyword>
<keyword evidence="8" id="KW-1015">Disulfide bond</keyword>
<evidence type="ECO:0000256" key="3">
    <source>
        <dbReference type="ARBA" id="ARBA00022692"/>
    </source>
</evidence>
<dbReference type="SUPFAM" id="SSF49854">
    <property type="entry name" value="Spermadhesin, CUB domain"/>
    <property type="match status" value="1"/>
</dbReference>
<dbReference type="PANTHER" id="PTHR46908:SF8">
    <property type="entry name" value="C-TYPE LECTIN DOMAIN-CONTAINING PROTEIN"/>
    <property type="match status" value="1"/>
</dbReference>
<dbReference type="InterPro" id="IPR035914">
    <property type="entry name" value="Sperma_CUB_dom_sf"/>
</dbReference>
<evidence type="ECO:0000256" key="10">
    <source>
        <dbReference type="ARBA" id="ARBA00023176"/>
    </source>
</evidence>
<dbReference type="Bgee" id="ENSLOCG00000001859">
    <property type="expression patterns" value="Expressed in brain and 5 other cell types or tissues"/>
</dbReference>
<dbReference type="STRING" id="7918.ENSLOCP00000002151"/>
<dbReference type="CDD" id="cd00041">
    <property type="entry name" value="CUB"/>
    <property type="match status" value="1"/>
</dbReference>
<comment type="subcellular location">
    <subcellularLocation>
        <location evidence="12">Membrane</location>
        <location evidence="12">Coated pit</location>
    </subcellularLocation>
    <subcellularLocation>
        <location evidence="1">Membrane</location>
        <topology evidence="1">Single-pass type I membrane protein</topology>
    </subcellularLocation>
</comment>
<dbReference type="FunFam" id="2.60.120.290:FF:000021">
    <property type="entry name" value="Low-density lipoprotein receptor-related protein 12"/>
    <property type="match status" value="1"/>
</dbReference>
<evidence type="ECO:0000256" key="5">
    <source>
        <dbReference type="ARBA" id="ARBA00022737"/>
    </source>
</evidence>
<dbReference type="PROSITE" id="PS01180">
    <property type="entry name" value="CUB"/>
    <property type="match status" value="1"/>
</dbReference>
<dbReference type="InParanoid" id="W5M194"/>
<evidence type="ECO:0000256" key="7">
    <source>
        <dbReference type="ARBA" id="ARBA00023136"/>
    </source>
</evidence>
<accession>W5M194</accession>
<protein>
    <recommendedName>
        <fullName evidence="14">CUB domain-containing protein</fullName>
    </recommendedName>
</protein>
<evidence type="ECO:0000313" key="15">
    <source>
        <dbReference type="Ensembl" id="ENSLOCP00000002151.1"/>
    </source>
</evidence>
<keyword evidence="10" id="KW-0168">Coated pit</keyword>
<dbReference type="InterPro" id="IPR000859">
    <property type="entry name" value="CUB_dom"/>
</dbReference>
<evidence type="ECO:0000256" key="11">
    <source>
        <dbReference type="ARBA" id="ARBA00023180"/>
    </source>
</evidence>
<keyword evidence="3" id="KW-0812">Transmembrane</keyword>
<dbReference type="EMBL" id="AHAT01010645">
    <property type="status" value="NOT_ANNOTATED_CDS"/>
    <property type="molecule type" value="Genomic_DNA"/>
</dbReference>
<keyword evidence="4" id="KW-0732">Signal</keyword>